<comment type="similarity">
    <text evidence="2 9">Belongs to the major facilitator superfamily. Sugar transporter (TC 2.A.1.1) family.</text>
</comment>
<dbReference type="PROSITE" id="PS00216">
    <property type="entry name" value="SUGAR_TRANSPORT_1"/>
    <property type="match status" value="1"/>
</dbReference>
<dbReference type="GO" id="GO:0016020">
    <property type="term" value="C:membrane"/>
    <property type="evidence" value="ECO:0007669"/>
    <property type="project" value="UniProtKB-SubCell"/>
</dbReference>
<dbReference type="PANTHER" id="PTHR23500:SF453">
    <property type="entry name" value="POLYOL TRANSPORTER 3-RELATED"/>
    <property type="match status" value="1"/>
</dbReference>
<evidence type="ECO:0000256" key="6">
    <source>
        <dbReference type="ARBA" id="ARBA00022847"/>
    </source>
</evidence>
<evidence type="ECO:0000256" key="7">
    <source>
        <dbReference type="ARBA" id="ARBA00022989"/>
    </source>
</evidence>
<dbReference type="CDD" id="cd17437">
    <property type="entry name" value="MFS_PLT"/>
    <property type="match status" value="1"/>
</dbReference>
<feature type="domain" description="Major facilitator superfamily (MFS) profile" evidence="11">
    <location>
        <begin position="22"/>
        <end position="469"/>
    </location>
</feature>
<feature type="transmembrane region" description="Helical" evidence="10">
    <location>
        <begin position="21"/>
        <end position="46"/>
    </location>
</feature>
<dbReference type="FunFam" id="1.20.1250.20:FF:000025">
    <property type="entry name" value="probable polyol transporter 4"/>
    <property type="match status" value="1"/>
</dbReference>
<feature type="transmembrane region" description="Helical" evidence="10">
    <location>
        <begin position="385"/>
        <end position="403"/>
    </location>
</feature>
<keyword evidence="4 12" id="KW-0762">Sugar transport</keyword>
<evidence type="ECO:0000256" key="4">
    <source>
        <dbReference type="ARBA" id="ARBA00022597"/>
    </source>
</evidence>
<comment type="subcellular location">
    <subcellularLocation>
        <location evidence="1">Membrane</location>
        <topology evidence="1">Multi-pass membrane protein</topology>
    </subcellularLocation>
</comment>
<evidence type="ECO:0000256" key="8">
    <source>
        <dbReference type="ARBA" id="ARBA00023136"/>
    </source>
</evidence>
<evidence type="ECO:0000256" key="1">
    <source>
        <dbReference type="ARBA" id="ARBA00004141"/>
    </source>
</evidence>
<feature type="transmembrane region" description="Helical" evidence="10">
    <location>
        <begin position="314"/>
        <end position="337"/>
    </location>
</feature>
<dbReference type="GO" id="GO:0005351">
    <property type="term" value="F:carbohydrate:proton symporter activity"/>
    <property type="evidence" value="ECO:0007669"/>
    <property type="project" value="InterPro"/>
</dbReference>
<name>A0AAN8V0P9_9MAGN</name>
<keyword evidence="6" id="KW-0769">Symport</keyword>
<dbReference type="InterPro" id="IPR045262">
    <property type="entry name" value="STP/PLT_plant"/>
</dbReference>
<feature type="transmembrane region" description="Helical" evidence="10">
    <location>
        <begin position="175"/>
        <end position="196"/>
    </location>
</feature>
<dbReference type="PRINTS" id="PR00171">
    <property type="entry name" value="SUGRTRNSPORT"/>
</dbReference>
<reference evidence="12 13" key="1">
    <citation type="submission" date="2023-12" db="EMBL/GenBank/DDBJ databases">
        <title>A high-quality genome assembly for Dillenia turbinata (Dilleniales).</title>
        <authorList>
            <person name="Chanderbali A."/>
        </authorList>
    </citation>
    <scope>NUCLEOTIDE SEQUENCE [LARGE SCALE GENOMIC DNA]</scope>
    <source>
        <strain evidence="12">LSX21</strain>
        <tissue evidence="12">Leaf</tissue>
    </source>
</reference>
<evidence type="ECO:0000256" key="3">
    <source>
        <dbReference type="ARBA" id="ARBA00022448"/>
    </source>
</evidence>
<dbReference type="Gene3D" id="1.20.1250.20">
    <property type="entry name" value="MFS general substrate transporter like domains"/>
    <property type="match status" value="1"/>
</dbReference>
<evidence type="ECO:0000259" key="11">
    <source>
        <dbReference type="PROSITE" id="PS50850"/>
    </source>
</evidence>
<dbReference type="InterPro" id="IPR005829">
    <property type="entry name" value="Sugar_transporter_CS"/>
</dbReference>
<sequence>MVSTEEGCGENNTKLNKYSCACALVASMISIIFGYDTGVMSGAMIFIKEDLKIDDTQIEVLAGILNLCALVGSLAAGRTSDFIGRRFTIVLASIIFLIGSVLMGYAPSYAILMTGRCTAGIGVGFALMIAPVYSAEISSATHRGFLTSLPELCISLGILLGYVSNYFLGKLTLKLGWRLMLGVAAIPSLLLALGILKMPESPRWLVMQGRLADAKNILMQVCNTKQEAEDRFKDMKLALGIEENCNEENVKPTKNARGEGVWRELLVRPSTSVRRVLLAAIGIHFFEHAVGIEAVILYGPRIFKKAGVTSKDKLLLATVGVGLTKTMFILVATFLLDKVGRRKLLLTSTSGVIVALSLLGFGLTMVEHAKEKLLWALGLSMASTYLYVAFFSVGIAPITWVYSSEIFPLKLRAQGMAIGVAVNRVMNAAISMSFISIYKAITIGGAFFMFAGVALIAWFFFYFCLPETKGRSLEEMEMVFSNRARSKRDGSEVQR</sequence>
<dbReference type="Pfam" id="PF00083">
    <property type="entry name" value="Sugar_tr"/>
    <property type="match status" value="1"/>
</dbReference>
<accession>A0AAN8V0P9</accession>
<dbReference type="EMBL" id="JBAMMX010000018">
    <property type="protein sequence ID" value="KAK6922744.1"/>
    <property type="molecule type" value="Genomic_DNA"/>
</dbReference>
<evidence type="ECO:0000313" key="13">
    <source>
        <dbReference type="Proteomes" id="UP001370490"/>
    </source>
</evidence>
<organism evidence="12 13">
    <name type="scientific">Dillenia turbinata</name>
    <dbReference type="NCBI Taxonomy" id="194707"/>
    <lineage>
        <taxon>Eukaryota</taxon>
        <taxon>Viridiplantae</taxon>
        <taxon>Streptophyta</taxon>
        <taxon>Embryophyta</taxon>
        <taxon>Tracheophyta</taxon>
        <taxon>Spermatophyta</taxon>
        <taxon>Magnoliopsida</taxon>
        <taxon>eudicotyledons</taxon>
        <taxon>Gunneridae</taxon>
        <taxon>Pentapetalae</taxon>
        <taxon>Dilleniales</taxon>
        <taxon>Dilleniaceae</taxon>
        <taxon>Dillenia</taxon>
    </lineage>
</organism>
<gene>
    <name evidence="12" type="ORF">RJ641_011048</name>
</gene>
<dbReference type="Proteomes" id="UP001370490">
    <property type="component" value="Unassembled WGS sequence"/>
</dbReference>
<feature type="transmembrane region" description="Helical" evidence="10">
    <location>
        <begin position="415"/>
        <end position="437"/>
    </location>
</feature>
<evidence type="ECO:0000256" key="2">
    <source>
        <dbReference type="ARBA" id="ARBA00010992"/>
    </source>
</evidence>
<dbReference type="InterPro" id="IPR003663">
    <property type="entry name" value="Sugar/inositol_transpt"/>
</dbReference>
<keyword evidence="8 10" id="KW-0472">Membrane</keyword>
<dbReference type="InterPro" id="IPR020846">
    <property type="entry name" value="MFS_dom"/>
</dbReference>
<dbReference type="PROSITE" id="PS50850">
    <property type="entry name" value="MFS"/>
    <property type="match status" value="1"/>
</dbReference>
<feature type="transmembrane region" description="Helical" evidence="10">
    <location>
        <begin position="344"/>
        <end position="365"/>
    </location>
</feature>
<feature type="transmembrane region" description="Helical" evidence="10">
    <location>
        <begin position="443"/>
        <end position="465"/>
    </location>
</feature>
<dbReference type="AlphaFoldDB" id="A0AAN8V0P9"/>
<evidence type="ECO:0000256" key="9">
    <source>
        <dbReference type="RuleBase" id="RU003346"/>
    </source>
</evidence>
<feature type="transmembrane region" description="Helical" evidence="10">
    <location>
        <begin position="111"/>
        <end position="133"/>
    </location>
</feature>
<dbReference type="InterPro" id="IPR005828">
    <property type="entry name" value="MFS_sugar_transport-like"/>
</dbReference>
<comment type="caution">
    <text evidence="12">The sequence shown here is derived from an EMBL/GenBank/DDBJ whole genome shotgun (WGS) entry which is preliminary data.</text>
</comment>
<dbReference type="InterPro" id="IPR036259">
    <property type="entry name" value="MFS_trans_sf"/>
</dbReference>
<keyword evidence="5 10" id="KW-0812">Transmembrane</keyword>
<keyword evidence="3 9" id="KW-0813">Transport</keyword>
<evidence type="ECO:0000256" key="5">
    <source>
        <dbReference type="ARBA" id="ARBA00022692"/>
    </source>
</evidence>
<keyword evidence="7 10" id="KW-1133">Transmembrane helix</keyword>
<dbReference type="PANTHER" id="PTHR23500">
    <property type="entry name" value="SOLUTE CARRIER FAMILY 2, FACILITATED GLUCOSE TRANSPORTER"/>
    <property type="match status" value="1"/>
</dbReference>
<dbReference type="SUPFAM" id="SSF103473">
    <property type="entry name" value="MFS general substrate transporter"/>
    <property type="match status" value="1"/>
</dbReference>
<evidence type="ECO:0000256" key="10">
    <source>
        <dbReference type="SAM" id="Phobius"/>
    </source>
</evidence>
<dbReference type="NCBIfam" id="TIGR00879">
    <property type="entry name" value="SP"/>
    <property type="match status" value="1"/>
</dbReference>
<dbReference type="InterPro" id="IPR044776">
    <property type="entry name" value="PLT1-6"/>
</dbReference>
<feature type="transmembrane region" description="Helical" evidence="10">
    <location>
        <begin position="87"/>
        <end position="105"/>
    </location>
</feature>
<keyword evidence="13" id="KW-1185">Reference proteome</keyword>
<proteinExistence type="inferred from homology"/>
<feature type="transmembrane region" description="Helical" evidence="10">
    <location>
        <begin position="145"/>
        <end position="163"/>
    </location>
</feature>
<evidence type="ECO:0000313" key="12">
    <source>
        <dbReference type="EMBL" id="KAK6922744.1"/>
    </source>
</evidence>
<protein>
    <submittedName>
        <fullName evidence="12">Major facilitator, sugar transporter-like</fullName>
    </submittedName>
</protein>
<feature type="transmembrane region" description="Helical" evidence="10">
    <location>
        <begin position="276"/>
        <end position="299"/>
    </location>
</feature>
<feature type="transmembrane region" description="Helical" evidence="10">
    <location>
        <begin position="58"/>
        <end position="75"/>
    </location>
</feature>